<comment type="subcellular location">
    <subcellularLocation>
        <location evidence="1">Membrane</location>
    </subcellularLocation>
</comment>
<evidence type="ECO:0000256" key="1">
    <source>
        <dbReference type="ARBA" id="ARBA00004370"/>
    </source>
</evidence>
<comment type="caution">
    <text evidence="5">The sequence shown here is derived from an EMBL/GenBank/DDBJ whole genome shotgun (WGS) entry which is preliminary data.</text>
</comment>
<organism evidence="5 6">
    <name type="scientific">Paraferrimonas sedimenticola</name>
    <dbReference type="NCBI Taxonomy" id="375674"/>
    <lineage>
        <taxon>Bacteria</taxon>
        <taxon>Pseudomonadati</taxon>
        <taxon>Pseudomonadota</taxon>
        <taxon>Gammaproteobacteria</taxon>
        <taxon>Alteromonadales</taxon>
        <taxon>Ferrimonadaceae</taxon>
        <taxon>Paraferrimonas</taxon>
    </lineage>
</organism>
<sequence length="389" mass="43121">MSKLLKLGVSLLLLNSTCLYAADKMTSPPVEAHEQTDSWVDKLLNKLGADGGFDDTKAIDFSILPGPFYGPETSLGLGISAIGLYQVDKQDRQSQLSSAVINGFASVNGSLGVKLENRTFLSEDSWRFYFDGLISDSPEVYYGVGYPENHQDDNKIVYKNRQFSVAPLILKRVASGTYLGAGFDVNYAKARDINVEESKIDPSPLAKSNLAMGVKLQASYDTRDVLGNPYEGRLLQLDTGFYMPELGSQQRFQSIELNYSEYMQMGPRNSVLAWQLRGRFTHGNVPWHMLSQVGGGSELRGYTAGRYRDKQMLMGQLEYRWDLPGRHGVVAWTGVGAVAPSVRGFNSSELLPNVGIGYRFEVKTRANLRLDLGFGDGETGFYFNLNEAF</sequence>
<feature type="signal peptide" evidence="3">
    <location>
        <begin position="1"/>
        <end position="21"/>
    </location>
</feature>
<dbReference type="InterPro" id="IPR000184">
    <property type="entry name" value="Bac_surfAg_D15"/>
</dbReference>
<dbReference type="Proteomes" id="UP001161422">
    <property type="component" value="Unassembled WGS sequence"/>
</dbReference>
<evidence type="ECO:0000259" key="4">
    <source>
        <dbReference type="Pfam" id="PF01103"/>
    </source>
</evidence>
<keyword evidence="2" id="KW-0472">Membrane</keyword>
<gene>
    <name evidence="5" type="ORF">GCM10007895_16960</name>
</gene>
<dbReference type="Pfam" id="PF01103">
    <property type="entry name" value="Omp85"/>
    <property type="match status" value="1"/>
</dbReference>
<evidence type="ECO:0000256" key="3">
    <source>
        <dbReference type="SAM" id="SignalP"/>
    </source>
</evidence>
<accession>A0AA37RW25</accession>
<evidence type="ECO:0000313" key="5">
    <source>
        <dbReference type="EMBL" id="GLP96390.1"/>
    </source>
</evidence>
<keyword evidence="6" id="KW-1185">Reference proteome</keyword>
<dbReference type="AlphaFoldDB" id="A0AA37RW25"/>
<reference evidence="5" key="2">
    <citation type="submission" date="2023-01" db="EMBL/GenBank/DDBJ databases">
        <title>Draft genome sequence of Paraferrimonas sedimenticola strain NBRC 101628.</title>
        <authorList>
            <person name="Sun Q."/>
            <person name="Mori K."/>
        </authorList>
    </citation>
    <scope>NUCLEOTIDE SEQUENCE</scope>
    <source>
        <strain evidence="5">NBRC 101628</strain>
    </source>
</reference>
<dbReference type="Gene3D" id="2.40.160.50">
    <property type="entry name" value="membrane protein fhac: a member of the omp85/tpsb transporter family"/>
    <property type="match status" value="1"/>
</dbReference>
<evidence type="ECO:0000256" key="2">
    <source>
        <dbReference type="ARBA" id="ARBA00023136"/>
    </source>
</evidence>
<proteinExistence type="predicted"/>
<reference evidence="5" key="1">
    <citation type="journal article" date="2014" name="Int. J. Syst. Evol. Microbiol.">
        <title>Complete genome sequence of Corynebacterium casei LMG S-19264T (=DSM 44701T), isolated from a smear-ripened cheese.</title>
        <authorList>
            <consortium name="US DOE Joint Genome Institute (JGI-PGF)"/>
            <person name="Walter F."/>
            <person name="Albersmeier A."/>
            <person name="Kalinowski J."/>
            <person name="Ruckert C."/>
        </authorList>
    </citation>
    <scope>NUCLEOTIDE SEQUENCE</scope>
    <source>
        <strain evidence="5">NBRC 101628</strain>
    </source>
</reference>
<protein>
    <submittedName>
        <fullName evidence="5">Membrane protein</fullName>
    </submittedName>
</protein>
<name>A0AA37RW25_9GAMM</name>
<feature type="chain" id="PRO_5041420341" evidence="3">
    <location>
        <begin position="22"/>
        <end position="389"/>
    </location>
</feature>
<dbReference type="EMBL" id="BSNC01000004">
    <property type="protein sequence ID" value="GLP96390.1"/>
    <property type="molecule type" value="Genomic_DNA"/>
</dbReference>
<keyword evidence="3" id="KW-0732">Signal</keyword>
<feature type="domain" description="Bacterial surface antigen (D15)" evidence="4">
    <location>
        <begin position="146"/>
        <end position="389"/>
    </location>
</feature>
<dbReference type="GO" id="GO:0019867">
    <property type="term" value="C:outer membrane"/>
    <property type="evidence" value="ECO:0007669"/>
    <property type="project" value="InterPro"/>
</dbReference>
<evidence type="ECO:0000313" key="6">
    <source>
        <dbReference type="Proteomes" id="UP001161422"/>
    </source>
</evidence>
<dbReference type="RefSeq" id="WP_245837111.1">
    <property type="nucleotide sequence ID" value="NZ_BSNC01000004.1"/>
</dbReference>